<dbReference type="AlphaFoldDB" id="A0A9X1Y8E1"/>
<keyword evidence="2" id="KW-0732">Signal</keyword>
<dbReference type="Gene3D" id="3.40.190.10">
    <property type="entry name" value="Periplasmic binding protein-like II"/>
    <property type="match status" value="1"/>
</dbReference>
<proteinExistence type="inferred from homology"/>
<dbReference type="PROSITE" id="PS51318">
    <property type="entry name" value="TAT"/>
    <property type="match status" value="1"/>
</dbReference>
<comment type="caution">
    <text evidence="3">The sequence shown here is derived from an EMBL/GenBank/DDBJ whole genome shotgun (WGS) entry which is preliminary data.</text>
</comment>
<dbReference type="Proteomes" id="UP001139516">
    <property type="component" value="Unassembled WGS sequence"/>
</dbReference>
<evidence type="ECO:0000313" key="4">
    <source>
        <dbReference type="Proteomes" id="UP001139516"/>
    </source>
</evidence>
<dbReference type="PANTHER" id="PTHR42928">
    <property type="entry name" value="TRICARBOXYLATE-BINDING PROTEIN"/>
    <property type="match status" value="1"/>
</dbReference>
<dbReference type="EMBL" id="JALPRX010000046">
    <property type="protein sequence ID" value="MCK8784972.1"/>
    <property type="molecule type" value="Genomic_DNA"/>
</dbReference>
<dbReference type="Gene3D" id="3.40.190.150">
    <property type="entry name" value="Bordetella uptake gene, domain 1"/>
    <property type="match status" value="1"/>
</dbReference>
<dbReference type="InterPro" id="IPR042100">
    <property type="entry name" value="Bug_dom1"/>
</dbReference>
<feature type="signal peptide" evidence="2">
    <location>
        <begin position="1"/>
        <end position="28"/>
    </location>
</feature>
<sequence>MTTRFGGRRALLGGGALAAMTLARPALAQARWPDRPVRFLIPWAPGGALDGFMRLQAELFQQETGQPLVIENRPGARGTMAAQALLTARPDGYLLAHHHLSVIRQPFLTKRPTWDPVNDFTYVMQQTGFVFGHVVRPDSGWNTLAEMWEAARRRPGQLSYATSGVATSNHLAMEELCEKEGVQMLHVPFRGTSENITAMLARQIDCIANSNAWQPNVEAGDLRLLSVWTRQRLRSFPQVPTLLDLGYGMVVTSPYGIAGPRGMDPELTEGVHRIFHRTQFHPRVQEFMARNDLPDEYLGPADYLAFARERAVYEQRMVTRLNLSID</sequence>
<evidence type="ECO:0000313" key="3">
    <source>
        <dbReference type="EMBL" id="MCK8784972.1"/>
    </source>
</evidence>
<dbReference type="CDD" id="cd07012">
    <property type="entry name" value="PBP2_Bug_TTT"/>
    <property type="match status" value="1"/>
</dbReference>
<dbReference type="PIRSF" id="PIRSF017082">
    <property type="entry name" value="YflP"/>
    <property type="match status" value="1"/>
</dbReference>
<dbReference type="SUPFAM" id="SSF53850">
    <property type="entry name" value="Periplasmic binding protein-like II"/>
    <property type="match status" value="1"/>
</dbReference>
<keyword evidence="4" id="KW-1185">Reference proteome</keyword>
<dbReference type="InterPro" id="IPR006311">
    <property type="entry name" value="TAT_signal"/>
</dbReference>
<feature type="chain" id="PRO_5040857777" evidence="2">
    <location>
        <begin position="29"/>
        <end position="326"/>
    </location>
</feature>
<dbReference type="RefSeq" id="WP_248667095.1">
    <property type="nucleotide sequence ID" value="NZ_JALPRX010000046.1"/>
</dbReference>
<evidence type="ECO:0000256" key="1">
    <source>
        <dbReference type="ARBA" id="ARBA00006987"/>
    </source>
</evidence>
<evidence type="ECO:0000256" key="2">
    <source>
        <dbReference type="SAM" id="SignalP"/>
    </source>
</evidence>
<comment type="similarity">
    <text evidence="1">Belongs to the UPF0065 (bug) family.</text>
</comment>
<organism evidence="3 4">
    <name type="scientific">Roseomonas acroporae</name>
    <dbReference type="NCBI Taxonomy" id="2937791"/>
    <lineage>
        <taxon>Bacteria</taxon>
        <taxon>Pseudomonadati</taxon>
        <taxon>Pseudomonadota</taxon>
        <taxon>Alphaproteobacteria</taxon>
        <taxon>Acetobacterales</taxon>
        <taxon>Roseomonadaceae</taxon>
        <taxon>Roseomonas</taxon>
    </lineage>
</organism>
<reference evidence="3" key="1">
    <citation type="submission" date="2022-04" db="EMBL/GenBank/DDBJ databases">
        <title>Roseomonas acroporae sp. nov., isolated from coral Acropora digitifera.</title>
        <authorList>
            <person name="Sun H."/>
        </authorList>
    </citation>
    <scope>NUCLEOTIDE SEQUENCE</scope>
    <source>
        <strain evidence="3">NAR14</strain>
    </source>
</reference>
<protein>
    <submittedName>
        <fullName evidence="3">Tripartite tricarboxylate transporter substrate binding protein</fullName>
    </submittedName>
</protein>
<dbReference type="Pfam" id="PF03401">
    <property type="entry name" value="TctC"/>
    <property type="match status" value="1"/>
</dbReference>
<dbReference type="PANTHER" id="PTHR42928:SF5">
    <property type="entry name" value="BLR1237 PROTEIN"/>
    <property type="match status" value="1"/>
</dbReference>
<dbReference type="InterPro" id="IPR005064">
    <property type="entry name" value="BUG"/>
</dbReference>
<accession>A0A9X1Y8E1</accession>
<gene>
    <name evidence="3" type="ORF">M0638_11320</name>
</gene>
<name>A0A9X1Y8E1_9PROT</name>